<evidence type="ECO:0000259" key="12">
    <source>
        <dbReference type="Pfam" id="PF00291"/>
    </source>
</evidence>
<feature type="modified residue" description="N6-(pyridoxal phosphate)lysine" evidence="11">
    <location>
        <position position="98"/>
    </location>
</feature>
<dbReference type="CDD" id="cd06446">
    <property type="entry name" value="Trp-synth_B"/>
    <property type="match status" value="1"/>
</dbReference>
<keyword evidence="9 11" id="KW-0456">Lyase</keyword>
<reference evidence="13" key="1">
    <citation type="journal article" date="2021" name="PeerJ">
        <title>Extensive microbial diversity within the chicken gut microbiome revealed by metagenomics and culture.</title>
        <authorList>
            <person name="Gilroy R."/>
            <person name="Ravi A."/>
            <person name="Getino M."/>
            <person name="Pursley I."/>
            <person name="Horton D.L."/>
            <person name="Alikhan N.F."/>
            <person name="Baker D."/>
            <person name="Gharbi K."/>
            <person name="Hall N."/>
            <person name="Watson M."/>
            <person name="Adriaenssens E.M."/>
            <person name="Foster-Nyarko E."/>
            <person name="Jarju S."/>
            <person name="Secka A."/>
            <person name="Antonio M."/>
            <person name="Oren A."/>
            <person name="Chaudhuri R.R."/>
            <person name="La Ragione R."/>
            <person name="Hildebrand F."/>
            <person name="Pallen M.J."/>
        </authorList>
    </citation>
    <scope>NUCLEOTIDE SEQUENCE</scope>
    <source>
        <strain evidence="13">ChiGjej2B2-19336</strain>
    </source>
</reference>
<evidence type="ECO:0000256" key="5">
    <source>
        <dbReference type="ARBA" id="ARBA00022605"/>
    </source>
</evidence>
<dbReference type="GO" id="GO:0004834">
    <property type="term" value="F:tryptophan synthase activity"/>
    <property type="evidence" value="ECO:0007669"/>
    <property type="project" value="UniProtKB-UniRule"/>
</dbReference>
<evidence type="ECO:0000256" key="3">
    <source>
        <dbReference type="ARBA" id="ARBA00009982"/>
    </source>
</evidence>
<sequence length="404" mass="43583">MSVSESSKTCAQAFETGFFGPYGGQYVPEPLKKVLDEVNEAFIKYRDDPEFKAELADLFAHYCGRPSPVFHCRNLSRELGGAQIYLKREDLNHLGAHKINNTLGQVLLAKRMGKTRLVAETGAGQHGVATAATAALFGMECIVYMGEEDMRRQALNVFRMRMMGAEVRPAMSGQRTLKEAVDEALECFVKDPDMFYVLGSAVGPHPYPVMVRHFQSVIGKESRAQCLEQIGRLPDYAVACVGGGSNAIGMFAGFLDDEGVKLVGVEPGGRGPGYGEHAASLCKGKPGILHGFNGYLLQDENGGVAPVYSISAGLDYPGVGPEHSQLKDSGRAEYVTVTDEEAVDAFLTLSRKEGIIPALESSHALAHAMRIAPALDKDKIILVCLSGRGDKDVTQIADLLKGRV</sequence>
<dbReference type="EC" id="4.2.1.20" evidence="11"/>
<dbReference type="InterPro" id="IPR006654">
    <property type="entry name" value="Trp_synth_beta"/>
</dbReference>
<dbReference type="PANTHER" id="PTHR48077">
    <property type="entry name" value="TRYPTOPHAN SYNTHASE-RELATED"/>
    <property type="match status" value="1"/>
</dbReference>
<keyword evidence="7 11" id="KW-0663">Pyridoxal phosphate</keyword>
<dbReference type="EMBL" id="DYZA01000066">
    <property type="protein sequence ID" value="HJD96702.1"/>
    <property type="molecule type" value="Genomic_DNA"/>
</dbReference>
<evidence type="ECO:0000256" key="4">
    <source>
        <dbReference type="ARBA" id="ARBA00011270"/>
    </source>
</evidence>
<evidence type="ECO:0000256" key="10">
    <source>
        <dbReference type="ARBA" id="ARBA00049047"/>
    </source>
</evidence>
<dbReference type="PANTHER" id="PTHR48077:SF3">
    <property type="entry name" value="TRYPTOPHAN SYNTHASE"/>
    <property type="match status" value="1"/>
</dbReference>
<comment type="catalytic activity">
    <reaction evidence="10 11">
        <text>(1S,2R)-1-C-(indol-3-yl)glycerol 3-phosphate + L-serine = D-glyceraldehyde 3-phosphate + L-tryptophan + H2O</text>
        <dbReference type="Rhea" id="RHEA:10532"/>
        <dbReference type="ChEBI" id="CHEBI:15377"/>
        <dbReference type="ChEBI" id="CHEBI:33384"/>
        <dbReference type="ChEBI" id="CHEBI:57912"/>
        <dbReference type="ChEBI" id="CHEBI:58866"/>
        <dbReference type="ChEBI" id="CHEBI:59776"/>
        <dbReference type="EC" id="4.2.1.20"/>
    </reaction>
</comment>
<dbReference type="Pfam" id="PF00291">
    <property type="entry name" value="PALP"/>
    <property type="match status" value="1"/>
</dbReference>
<evidence type="ECO:0000256" key="7">
    <source>
        <dbReference type="ARBA" id="ARBA00022898"/>
    </source>
</evidence>
<dbReference type="NCBIfam" id="TIGR00263">
    <property type="entry name" value="trpB"/>
    <property type="match status" value="1"/>
</dbReference>
<accession>A0A921AUN9</accession>
<dbReference type="PIRSF" id="PIRSF001413">
    <property type="entry name" value="Trp_syn_beta"/>
    <property type="match status" value="1"/>
</dbReference>
<evidence type="ECO:0000256" key="1">
    <source>
        <dbReference type="ARBA" id="ARBA00001933"/>
    </source>
</evidence>
<dbReference type="FunFam" id="3.40.50.1100:FF:000004">
    <property type="entry name" value="Tryptophan synthase beta chain"/>
    <property type="match status" value="1"/>
</dbReference>
<evidence type="ECO:0000313" key="13">
    <source>
        <dbReference type="EMBL" id="HJD96702.1"/>
    </source>
</evidence>
<dbReference type="GO" id="GO:0005737">
    <property type="term" value="C:cytoplasm"/>
    <property type="evidence" value="ECO:0007669"/>
    <property type="project" value="TreeGrafter"/>
</dbReference>
<dbReference type="Proteomes" id="UP000698963">
    <property type="component" value="Unassembled WGS sequence"/>
</dbReference>
<evidence type="ECO:0000256" key="2">
    <source>
        <dbReference type="ARBA" id="ARBA00004733"/>
    </source>
</evidence>
<comment type="cofactor">
    <cofactor evidence="1 11">
        <name>pyridoxal 5'-phosphate</name>
        <dbReference type="ChEBI" id="CHEBI:597326"/>
    </cofactor>
</comment>
<reference evidence="13" key="2">
    <citation type="submission" date="2021-09" db="EMBL/GenBank/DDBJ databases">
        <authorList>
            <person name="Gilroy R."/>
        </authorList>
    </citation>
    <scope>NUCLEOTIDE SEQUENCE</scope>
    <source>
        <strain evidence="13">ChiGjej2B2-19336</strain>
    </source>
</reference>
<comment type="function">
    <text evidence="11">The beta subunit is responsible for the synthesis of L-tryptophan from indole and L-serine.</text>
</comment>
<evidence type="ECO:0000256" key="8">
    <source>
        <dbReference type="ARBA" id="ARBA00023141"/>
    </source>
</evidence>
<feature type="domain" description="Tryptophan synthase beta chain-like PALP" evidence="12">
    <location>
        <begin position="65"/>
        <end position="387"/>
    </location>
</feature>
<evidence type="ECO:0000313" key="14">
    <source>
        <dbReference type="Proteomes" id="UP000698963"/>
    </source>
</evidence>
<proteinExistence type="inferred from homology"/>
<dbReference type="InterPro" id="IPR036052">
    <property type="entry name" value="TrpB-like_PALP_sf"/>
</dbReference>
<dbReference type="HAMAP" id="MF_00133">
    <property type="entry name" value="Trp_synth_beta"/>
    <property type="match status" value="1"/>
</dbReference>
<keyword evidence="5 11" id="KW-0028">Amino-acid biosynthesis</keyword>
<protein>
    <recommendedName>
        <fullName evidence="11">Tryptophan synthase beta chain</fullName>
        <ecNumber evidence="11">4.2.1.20</ecNumber>
    </recommendedName>
</protein>
<dbReference type="InterPro" id="IPR006653">
    <property type="entry name" value="Trp_synth_b_CS"/>
</dbReference>
<dbReference type="PROSITE" id="PS00168">
    <property type="entry name" value="TRP_SYNTHASE_BETA"/>
    <property type="match status" value="1"/>
</dbReference>
<comment type="caution">
    <text evidence="13">The sequence shown here is derived from an EMBL/GenBank/DDBJ whole genome shotgun (WGS) entry which is preliminary data.</text>
</comment>
<dbReference type="InterPro" id="IPR001926">
    <property type="entry name" value="TrpB-like_PALP"/>
</dbReference>
<evidence type="ECO:0000256" key="6">
    <source>
        <dbReference type="ARBA" id="ARBA00022822"/>
    </source>
</evidence>
<dbReference type="SUPFAM" id="SSF53686">
    <property type="entry name" value="Tryptophan synthase beta subunit-like PLP-dependent enzymes"/>
    <property type="match status" value="1"/>
</dbReference>
<evidence type="ECO:0000256" key="11">
    <source>
        <dbReference type="HAMAP-Rule" id="MF_00133"/>
    </source>
</evidence>
<comment type="pathway">
    <text evidence="2 11">Amino-acid biosynthesis; L-tryptophan biosynthesis; L-tryptophan from chorismate: step 5/5.</text>
</comment>
<keyword evidence="6 11" id="KW-0822">Tryptophan biosynthesis</keyword>
<comment type="similarity">
    <text evidence="3 11">Belongs to the TrpB family.</text>
</comment>
<keyword evidence="8 11" id="KW-0057">Aromatic amino acid biosynthesis</keyword>
<gene>
    <name evidence="11 13" type="primary">trpB</name>
    <name evidence="13" type="ORF">K8W16_03535</name>
</gene>
<organism evidence="13 14">
    <name type="scientific">Mailhella massiliensis</name>
    <dbReference type="NCBI Taxonomy" id="1903261"/>
    <lineage>
        <taxon>Bacteria</taxon>
        <taxon>Pseudomonadati</taxon>
        <taxon>Thermodesulfobacteriota</taxon>
        <taxon>Desulfovibrionia</taxon>
        <taxon>Desulfovibrionales</taxon>
        <taxon>Desulfovibrionaceae</taxon>
        <taxon>Mailhella</taxon>
    </lineage>
</organism>
<dbReference type="RefSeq" id="WP_304121208.1">
    <property type="nucleotide sequence ID" value="NZ_DYZA01000066.1"/>
</dbReference>
<name>A0A921AUN9_9BACT</name>
<dbReference type="Gene3D" id="3.40.50.1100">
    <property type="match status" value="2"/>
</dbReference>
<dbReference type="AlphaFoldDB" id="A0A921AUN9"/>
<dbReference type="InterPro" id="IPR023026">
    <property type="entry name" value="Trp_synth_beta/beta-like"/>
</dbReference>
<evidence type="ECO:0000256" key="9">
    <source>
        <dbReference type="ARBA" id="ARBA00023239"/>
    </source>
</evidence>
<comment type="subunit">
    <text evidence="4 11">Tetramer of two alpha and two beta chains.</text>
</comment>